<feature type="compositionally biased region" description="Polar residues" evidence="1">
    <location>
        <begin position="1"/>
        <end position="10"/>
    </location>
</feature>
<name>A0AAW0RP78_9HYPO</name>
<feature type="region of interest" description="Disordered" evidence="1">
    <location>
        <begin position="1"/>
        <end position="46"/>
    </location>
</feature>
<feature type="compositionally biased region" description="Low complexity" evidence="1">
    <location>
        <begin position="14"/>
        <end position="31"/>
    </location>
</feature>
<keyword evidence="3" id="KW-1185">Reference proteome</keyword>
<comment type="caution">
    <text evidence="2">The sequence shown here is derived from an EMBL/GenBank/DDBJ whole genome shotgun (WGS) entry which is preliminary data.</text>
</comment>
<evidence type="ECO:0000313" key="3">
    <source>
        <dbReference type="Proteomes" id="UP001397290"/>
    </source>
</evidence>
<accession>A0AAW0RP78</accession>
<gene>
    <name evidence="2" type="ORF">G3M48_006417</name>
</gene>
<organism evidence="2 3">
    <name type="scientific">Beauveria asiatica</name>
    <dbReference type="NCBI Taxonomy" id="1069075"/>
    <lineage>
        <taxon>Eukaryota</taxon>
        <taxon>Fungi</taxon>
        <taxon>Dikarya</taxon>
        <taxon>Ascomycota</taxon>
        <taxon>Pezizomycotina</taxon>
        <taxon>Sordariomycetes</taxon>
        <taxon>Hypocreomycetidae</taxon>
        <taxon>Hypocreales</taxon>
        <taxon>Cordycipitaceae</taxon>
        <taxon>Beauveria</taxon>
    </lineage>
</organism>
<dbReference type="EMBL" id="JAAHCF010000437">
    <property type="protein sequence ID" value="KAK8144029.1"/>
    <property type="molecule type" value="Genomic_DNA"/>
</dbReference>
<evidence type="ECO:0000256" key="1">
    <source>
        <dbReference type="SAM" id="MobiDB-lite"/>
    </source>
</evidence>
<dbReference type="Proteomes" id="UP001397290">
    <property type="component" value="Unassembled WGS sequence"/>
</dbReference>
<evidence type="ECO:0000313" key="2">
    <source>
        <dbReference type="EMBL" id="KAK8144029.1"/>
    </source>
</evidence>
<sequence length="352" mass="40396">MESLVKQSEALNLEEPSLETTSFPTSPSTEVVPDDLEERSATCSQEPDPGFLDEIWKNFVQFMDARAAVRPYPKFLYRAHVHGHPFPRFIDENTYKYADAFSSEFHTFKEEDCQCEIDTFISPFDSILDLFEELRYHLQKTQLRLNGSEYLSRMVSLSGDFYWTTHRLCEVNRKANKDQIPGLAIFDVGRIQETGQIWRMLVGHGRQSQAAPRQLLRPCETYQVDLVRVWMTSKKKPCKRENGSTSYSMRPLFRAVALVIRTSSWEFQTTQPRDIRVVVISTGVQTSLGAPVDLYLVPEAERLDSVCDVTGRLQAIETTLRSTTQFLIAVQQREADIFGSKPGPHKSPVRRE</sequence>
<dbReference type="AlphaFoldDB" id="A0AAW0RP78"/>
<proteinExistence type="predicted"/>
<protein>
    <submittedName>
        <fullName evidence="2">Uncharacterized protein</fullName>
    </submittedName>
</protein>
<reference evidence="2 3" key="1">
    <citation type="submission" date="2020-02" db="EMBL/GenBank/DDBJ databases">
        <title>Comparative genomics of the hypocrealean fungal genus Beauvera.</title>
        <authorList>
            <person name="Showalter D.N."/>
            <person name="Bushley K.E."/>
            <person name="Rehner S.A."/>
        </authorList>
    </citation>
    <scope>NUCLEOTIDE SEQUENCE [LARGE SCALE GENOMIC DNA]</scope>
    <source>
        <strain evidence="2 3">ARSEF4384</strain>
    </source>
</reference>